<evidence type="ECO:0000313" key="2">
    <source>
        <dbReference type="EMBL" id="RZF40892.1"/>
    </source>
</evidence>
<accession>A0A482X5C4</accession>
<dbReference type="EMBL" id="QKKF02017580">
    <property type="protein sequence ID" value="RZF40892.1"/>
    <property type="molecule type" value="Genomic_DNA"/>
</dbReference>
<sequence length="80" mass="8955">MSEFLQTTVHARLNTAGVHIECKFGSALKNEEGKGKAGISHGDNTARRRNMTLFSCHRISESKSSSNQHRKKDNARQRNS</sequence>
<dbReference type="Proteomes" id="UP000291343">
    <property type="component" value="Unassembled WGS sequence"/>
</dbReference>
<evidence type="ECO:0000313" key="3">
    <source>
        <dbReference type="EMBL" id="RZF42242.1"/>
    </source>
</evidence>
<gene>
    <name evidence="3" type="ORF">LSTR_LSTR004391</name>
    <name evidence="2" type="ORF">LSTR_LSTR016419</name>
</gene>
<keyword evidence="4" id="KW-1185">Reference proteome</keyword>
<organism evidence="2 4">
    <name type="scientific">Laodelphax striatellus</name>
    <name type="common">Small brown planthopper</name>
    <name type="synonym">Delphax striatella</name>
    <dbReference type="NCBI Taxonomy" id="195883"/>
    <lineage>
        <taxon>Eukaryota</taxon>
        <taxon>Metazoa</taxon>
        <taxon>Ecdysozoa</taxon>
        <taxon>Arthropoda</taxon>
        <taxon>Hexapoda</taxon>
        <taxon>Insecta</taxon>
        <taxon>Pterygota</taxon>
        <taxon>Neoptera</taxon>
        <taxon>Paraneoptera</taxon>
        <taxon>Hemiptera</taxon>
        <taxon>Auchenorrhyncha</taxon>
        <taxon>Fulgoroidea</taxon>
        <taxon>Delphacidae</taxon>
        <taxon>Criomorphinae</taxon>
        <taxon>Laodelphax</taxon>
    </lineage>
</organism>
<dbReference type="EMBL" id="QKKF02015335">
    <property type="protein sequence ID" value="RZF42242.1"/>
    <property type="molecule type" value="Genomic_DNA"/>
</dbReference>
<evidence type="ECO:0000256" key="1">
    <source>
        <dbReference type="SAM" id="MobiDB-lite"/>
    </source>
</evidence>
<dbReference type="InParanoid" id="A0A482X5C4"/>
<proteinExistence type="predicted"/>
<feature type="region of interest" description="Disordered" evidence="1">
    <location>
        <begin position="31"/>
        <end position="80"/>
    </location>
</feature>
<evidence type="ECO:0000313" key="4">
    <source>
        <dbReference type="Proteomes" id="UP000291343"/>
    </source>
</evidence>
<reference evidence="2" key="2">
    <citation type="submission" date="2019-02" db="EMBL/GenBank/DDBJ databases">
        <authorList>
            <person name="Zhu J."/>
            <person name="Jiang F."/>
            <person name="Wang X."/>
            <person name="Yang P."/>
            <person name="Bao Y."/>
            <person name="Zhao W."/>
            <person name="Wang W."/>
            <person name="Lu H."/>
            <person name="Wang Q."/>
            <person name="Cui N."/>
            <person name="Li J."/>
            <person name="Chen X."/>
            <person name="Luo L."/>
            <person name="Yu J."/>
            <person name="Kang L."/>
            <person name="Cui F."/>
        </authorList>
    </citation>
    <scope>NUCLEOTIDE SEQUENCE</scope>
    <source>
        <strain evidence="2">Lst14</strain>
        <tissue evidence="2">Whole body</tissue>
    </source>
</reference>
<feature type="compositionally biased region" description="Basic residues" evidence="1">
    <location>
        <begin position="68"/>
        <end position="80"/>
    </location>
</feature>
<reference evidence="2 4" key="1">
    <citation type="journal article" date="2017" name="Gigascience">
        <title>Genome sequence of the small brown planthopper, Laodelphax striatellus.</title>
        <authorList>
            <person name="Zhu J."/>
            <person name="Jiang F."/>
            <person name="Wang X."/>
            <person name="Yang P."/>
            <person name="Bao Y."/>
            <person name="Zhao W."/>
            <person name="Wang W."/>
            <person name="Lu H."/>
            <person name="Wang Q."/>
            <person name="Cui N."/>
            <person name="Li J."/>
            <person name="Chen X."/>
            <person name="Luo L."/>
            <person name="Yu J."/>
            <person name="Kang L."/>
            <person name="Cui F."/>
        </authorList>
    </citation>
    <scope>NUCLEOTIDE SEQUENCE [LARGE SCALE GENOMIC DNA]</scope>
    <source>
        <strain evidence="2">Lst14</strain>
        <tissue evidence="2">Whole body</tissue>
    </source>
</reference>
<protein>
    <submittedName>
        <fullName evidence="2">Uncharacterized protein</fullName>
    </submittedName>
</protein>
<dbReference type="AlphaFoldDB" id="A0A482X5C4"/>
<comment type="caution">
    <text evidence="2">The sequence shown here is derived from an EMBL/GenBank/DDBJ whole genome shotgun (WGS) entry which is preliminary data.</text>
</comment>
<name>A0A482X5C4_LAOST</name>